<dbReference type="PROSITE" id="PS50011">
    <property type="entry name" value="PROTEIN_KINASE_DOM"/>
    <property type="match status" value="1"/>
</dbReference>
<evidence type="ECO:0000256" key="7">
    <source>
        <dbReference type="ARBA" id="ARBA00022840"/>
    </source>
</evidence>
<dbReference type="EC" id="2.7.11.1" evidence="2"/>
<dbReference type="InterPro" id="IPR000719">
    <property type="entry name" value="Prot_kinase_dom"/>
</dbReference>
<feature type="domain" description="Protein kinase" evidence="12">
    <location>
        <begin position="6"/>
        <end position="261"/>
    </location>
</feature>
<keyword evidence="7 10" id="KW-0067">ATP-binding</keyword>
<evidence type="ECO:0000256" key="8">
    <source>
        <dbReference type="ARBA" id="ARBA00047899"/>
    </source>
</evidence>
<dbReference type="AlphaFoldDB" id="A0ABD2W4P7"/>
<evidence type="ECO:0000256" key="6">
    <source>
        <dbReference type="ARBA" id="ARBA00022777"/>
    </source>
</evidence>
<dbReference type="PANTHER" id="PTHR44899">
    <property type="entry name" value="CAMK FAMILY PROTEIN KINASE"/>
    <property type="match status" value="1"/>
</dbReference>
<protein>
    <recommendedName>
        <fullName evidence="2">non-specific serine/threonine protein kinase</fullName>
        <ecNumber evidence="2">2.7.11.1</ecNumber>
    </recommendedName>
</protein>
<dbReference type="Gene3D" id="1.10.510.10">
    <property type="entry name" value="Transferase(Phosphotransferase) domain 1"/>
    <property type="match status" value="1"/>
</dbReference>
<feature type="binding site" evidence="10">
    <location>
        <position position="35"/>
    </location>
    <ligand>
        <name>ATP</name>
        <dbReference type="ChEBI" id="CHEBI:30616"/>
    </ligand>
</feature>
<reference evidence="13 14" key="1">
    <citation type="journal article" date="2024" name="bioRxiv">
        <title>A reference genome for Trichogramma kaykai: A tiny desert-dwelling parasitoid wasp with competing sex-ratio distorters.</title>
        <authorList>
            <person name="Culotta J."/>
            <person name="Lindsey A.R."/>
        </authorList>
    </citation>
    <scope>NUCLEOTIDE SEQUENCE [LARGE SCALE GENOMIC DNA]</scope>
    <source>
        <strain evidence="13 14">KSX58</strain>
    </source>
</reference>
<dbReference type="InterPro" id="IPR008271">
    <property type="entry name" value="Ser/Thr_kinase_AS"/>
</dbReference>
<dbReference type="EMBL" id="JBJJXI010000136">
    <property type="protein sequence ID" value="KAL3387510.1"/>
    <property type="molecule type" value="Genomic_DNA"/>
</dbReference>
<keyword evidence="3 11" id="KW-0723">Serine/threonine-protein kinase</keyword>
<evidence type="ECO:0000259" key="12">
    <source>
        <dbReference type="PROSITE" id="PS50011"/>
    </source>
</evidence>
<organism evidence="13 14">
    <name type="scientific">Trichogramma kaykai</name>
    <dbReference type="NCBI Taxonomy" id="54128"/>
    <lineage>
        <taxon>Eukaryota</taxon>
        <taxon>Metazoa</taxon>
        <taxon>Ecdysozoa</taxon>
        <taxon>Arthropoda</taxon>
        <taxon>Hexapoda</taxon>
        <taxon>Insecta</taxon>
        <taxon>Pterygota</taxon>
        <taxon>Neoptera</taxon>
        <taxon>Endopterygota</taxon>
        <taxon>Hymenoptera</taxon>
        <taxon>Apocrita</taxon>
        <taxon>Proctotrupomorpha</taxon>
        <taxon>Chalcidoidea</taxon>
        <taxon>Trichogrammatidae</taxon>
        <taxon>Trichogramma</taxon>
    </lineage>
</organism>
<proteinExistence type="inferred from homology"/>
<keyword evidence="14" id="KW-1185">Reference proteome</keyword>
<sequence length="311" mass="35767">METGNFDFETLLGEGSFGKVYLVKRRKDGKPFVIKAQEQNAQNEIINKMIKAEVECMQILRHPNVVAYHGAWSESSKFFILMEYATNGTLKNLLDKQKSPLTENDAMYLFAQVVLGVNHIHSNNILHRDLKPDNIMLTGRMGDIVKIGDFGLSRDLQESNMSHAGSYYYIAPEMLQKKPYDFKSDIWSLGVILHEMLTLDLAFPATSMEEIIEMICRNKPRLFQREQLDVSKETKIVVCKMLIKEPSRRPTTKQLILCPYLLPFVAKVYLNLGRAYSVPDELFDLKIFQPYLKSCDKSSDQTKDYNDNICT</sequence>
<comment type="similarity">
    <text evidence="1">Belongs to the protein kinase superfamily. NEK Ser/Thr protein kinase family. NIMA subfamily.</text>
</comment>
<dbReference type="GO" id="GO:0005524">
    <property type="term" value="F:ATP binding"/>
    <property type="evidence" value="ECO:0007669"/>
    <property type="project" value="UniProtKB-UniRule"/>
</dbReference>
<dbReference type="Proteomes" id="UP001627154">
    <property type="component" value="Unassembled WGS sequence"/>
</dbReference>
<dbReference type="SUPFAM" id="SSF56112">
    <property type="entry name" value="Protein kinase-like (PK-like)"/>
    <property type="match status" value="1"/>
</dbReference>
<dbReference type="InterPro" id="IPR011009">
    <property type="entry name" value="Kinase-like_dom_sf"/>
</dbReference>
<evidence type="ECO:0000256" key="3">
    <source>
        <dbReference type="ARBA" id="ARBA00022527"/>
    </source>
</evidence>
<dbReference type="PROSITE" id="PS00108">
    <property type="entry name" value="PROTEIN_KINASE_ST"/>
    <property type="match status" value="1"/>
</dbReference>
<evidence type="ECO:0000256" key="2">
    <source>
        <dbReference type="ARBA" id="ARBA00012513"/>
    </source>
</evidence>
<gene>
    <name evidence="13" type="ORF">TKK_016658</name>
</gene>
<evidence type="ECO:0000256" key="11">
    <source>
        <dbReference type="RuleBase" id="RU000304"/>
    </source>
</evidence>
<accession>A0ABD2W4P7</accession>
<comment type="caution">
    <text evidence="13">The sequence shown here is derived from an EMBL/GenBank/DDBJ whole genome shotgun (WGS) entry which is preliminary data.</text>
</comment>
<keyword evidence="5 10" id="KW-0547">Nucleotide-binding</keyword>
<evidence type="ECO:0000256" key="9">
    <source>
        <dbReference type="ARBA" id="ARBA00048679"/>
    </source>
</evidence>
<keyword evidence="6" id="KW-0418">Kinase</keyword>
<evidence type="ECO:0000256" key="10">
    <source>
        <dbReference type="PROSITE-ProRule" id="PRU10141"/>
    </source>
</evidence>
<dbReference type="PROSITE" id="PS00107">
    <property type="entry name" value="PROTEIN_KINASE_ATP"/>
    <property type="match status" value="1"/>
</dbReference>
<evidence type="ECO:0000313" key="13">
    <source>
        <dbReference type="EMBL" id="KAL3387510.1"/>
    </source>
</evidence>
<comment type="catalytic activity">
    <reaction evidence="9">
        <text>L-seryl-[protein] + ATP = O-phospho-L-seryl-[protein] + ADP + H(+)</text>
        <dbReference type="Rhea" id="RHEA:17989"/>
        <dbReference type="Rhea" id="RHEA-COMP:9863"/>
        <dbReference type="Rhea" id="RHEA-COMP:11604"/>
        <dbReference type="ChEBI" id="CHEBI:15378"/>
        <dbReference type="ChEBI" id="CHEBI:29999"/>
        <dbReference type="ChEBI" id="CHEBI:30616"/>
        <dbReference type="ChEBI" id="CHEBI:83421"/>
        <dbReference type="ChEBI" id="CHEBI:456216"/>
        <dbReference type="EC" id="2.7.11.1"/>
    </reaction>
</comment>
<evidence type="ECO:0000313" key="14">
    <source>
        <dbReference type="Proteomes" id="UP001627154"/>
    </source>
</evidence>
<keyword evidence="4" id="KW-0808">Transferase</keyword>
<dbReference type="GO" id="GO:0004674">
    <property type="term" value="F:protein serine/threonine kinase activity"/>
    <property type="evidence" value="ECO:0007669"/>
    <property type="project" value="UniProtKB-KW"/>
</dbReference>
<evidence type="ECO:0000256" key="4">
    <source>
        <dbReference type="ARBA" id="ARBA00022679"/>
    </source>
</evidence>
<dbReference type="InterPro" id="IPR017441">
    <property type="entry name" value="Protein_kinase_ATP_BS"/>
</dbReference>
<evidence type="ECO:0000256" key="5">
    <source>
        <dbReference type="ARBA" id="ARBA00022741"/>
    </source>
</evidence>
<dbReference type="SMART" id="SM00220">
    <property type="entry name" value="S_TKc"/>
    <property type="match status" value="1"/>
</dbReference>
<dbReference type="Pfam" id="PF00069">
    <property type="entry name" value="Pkinase"/>
    <property type="match status" value="1"/>
</dbReference>
<dbReference type="PIRSF" id="PIRSF000654">
    <property type="entry name" value="Integrin-linked_kinase"/>
    <property type="match status" value="1"/>
</dbReference>
<evidence type="ECO:0000256" key="1">
    <source>
        <dbReference type="ARBA" id="ARBA00010886"/>
    </source>
</evidence>
<dbReference type="InterPro" id="IPR051131">
    <property type="entry name" value="NEK_Ser/Thr_kinase_NIMA"/>
</dbReference>
<dbReference type="PANTHER" id="PTHR44899:SF3">
    <property type="entry name" value="SERINE_THREONINE-PROTEIN KINASE NEK1"/>
    <property type="match status" value="1"/>
</dbReference>
<comment type="catalytic activity">
    <reaction evidence="8">
        <text>L-threonyl-[protein] + ATP = O-phospho-L-threonyl-[protein] + ADP + H(+)</text>
        <dbReference type="Rhea" id="RHEA:46608"/>
        <dbReference type="Rhea" id="RHEA-COMP:11060"/>
        <dbReference type="Rhea" id="RHEA-COMP:11605"/>
        <dbReference type="ChEBI" id="CHEBI:15378"/>
        <dbReference type="ChEBI" id="CHEBI:30013"/>
        <dbReference type="ChEBI" id="CHEBI:30616"/>
        <dbReference type="ChEBI" id="CHEBI:61977"/>
        <dbReference type="ChEBI" id="CHEBI:456216"/>
        <dbReference type="EC" id="2.7.11.1"/>
    </reaction>
</comment>
<name>A0ABD2W4P7_9HYME</name>